<feature type="domain" description="Cysteine-rich" evidence="1">
    <location>
        <begin position="14"/>
        <end position="95"/>
    </location>
</feature>
<dbReference type="PANTHER" id="PTHR30296">
    <property type="entry name" value="UNCHARACTERIZED PROTEIN YKGE"/>
    <property type="match status" value="1"/>
</dbReference>
<evidence type="ECO:0000259" key="1">
    <source>
        <dbReference type="Pfam" id="PF02754"/>
    </source>
</evidence>
<dbReference type="GO" id="GO:0005829">
    <property type="term" value="C:cytosol"/>
    <property type="evidence" value="ECO:0007669"/>
    <property type="project" value="TreeGrafter"/>
</dbReference>
<accession>A0A2P7SGD9</accession>
<dbReference type="GO" id="GO:0016491">
    <property type="term" value="F:oxidoreductase activity"/>
    <property type="evidence" value="ECO:0007669"/>
    <property type="project" value="UniProtKB-ARBA"/>
</dbReference>
<dbReference type="InterPro" id="IPR004017">
    <property type="entry name" value="Cys_rich_dom"/>
</dbReference>
<dbReference type="EMBL" id="PXYL01000004">
    <property type="protein sequence ID" value="PSJ61566.1"/>
    <property type="molecule type" value="Genomic_DNA"/>
</dbReference>
<dbReference type="AlphaFoldDB" id="A0A2P7SGD9"/>
<feature type="domain" description="Cysteine-rich" evidence="1">
    <location>
        <begin position="143"/>
        <end position="223"/>
    </location>
</feature>
<dbReference type="Pfam" id="PF02754">
    <property type="entry name" value="CCG"/>
    <property type="match status" value="2"/>
</dbReference>
<dbReference type="PANTHER" id="PTHR30296:SF0">
    <property type="entry name" value="LACTATE UTILIZATION PROTEIN A"/>
    <property type="match status" value="1"/>
</dbReference>
<name>A0A2P7SGD9_9HYPH</name>
<gene>
    <name evidence="2" type="ORF">C7I85_11020</name>
</gene>
<evidence type="ECO:0000313" key="2">
    <source>
        <dbReference type="EMBL" id="PSJ61566.1"/>
    </source>
</evidence>
<proteinExistence type="predicted"/>
<keyword evidence="3" id="KW-1185">Reference proteome</keyword>
<dbReference type="OrthoDB" id="9770306at2"/>
<evidence type="ECO:0000313" key="3">
    <source>
        <dbReference type="Proteomes" id="UP000240653"/>
    </source>
</evidence>
<comment type="caution">
    <text evidence="2">The sequence shown here is derived from an EMBL/GenBank/DDBJ whole genome shotgun (WGS) entry which is preliminary data.</text>
</comment>
<protein>
    <submittedName>
        <fullName evidence="2">Fe-S oxidoreductase</fullName>
    </submittedName>
</protein>
<organism evidence="2 3">
    <name type="scientific">Pseudaminobacter soli</name>
    <name type="common">ex Li et al. 2025</name>
    <dbReference type="NCBI Taxonomy" id="1295366"/>
    <lineage>
        <taxon>Bacteria</taxon>
        <taxon>Pseudomonadati</taxon>
        <taxon>Pseudomonadota</taxon>
        <taxon>Alphaproteobacteria</taxon>
        <taxon>Hyphomicrobiales</taxon>
        <taxon>Phyllobacteriaceae</taxon>
        <taxon>Pseudaminobacter</taxon>
    </lineage>
</organism>
<sequence length="264" mass="27943">MAASFEPEETAPRVGLFVTCLVDLFRPSVGFAAAKLLQDAGCSVEVPVAQTCCGQPAHNSGDRAEAVLAAQNTIEAFEEFDYVVAPSGTCAGMLKVHYPALLADQPGWAARARNLAAKVHELTSFLVDVLGQKSSPARFDGVVTYHDACAGLRELGVQGQPRALLKSVEGLDLIEMRAPEMCCGSCVRHPASSAPIARSKTDNVKATDVRLLLAGDLGCLMDMAGRLRREGSNIEVRHVAEVLAGMLDAPPIGSRNAIAFKRTA</sequence>
<reference evidence="2 3" key="1">
    <citation type="submission" date="2018-03" db="EMBL/GenBank/DDBJ databases">
        <title>The draft genome of Mesorhizobium soli JCM 19897.</title>
        <authorList>
            <person name="Li L."/>
            <person name="Liu L."/>
            <person name="Liang L."/>
            <person name="Wang T."/>
            <person name="Zhang X."/>
        </authorList>
    </citation>
    <scope>NUCLEOTIDE SEQUENCE [LARGE SCALE GENOMIC DNA]</scope>
    <source>
        <strain evidence="2 3">JCM 19897</strain>
    </source>
</reference>
<dbReference type="RefSeq" id="WP_106723998.1">
    <property type="nucleotide sequence ID" value="NZ_PXYL01000004.1"/>
</dbReference>
<dbReference type="Proteomes" id="UP000240653">
    <property type="component" value="Unassembled WGS sequence"/>
</dbReference>